<feature type="coiled-coil region" evidence="1">
    <location>
        <begin position="10"/>
        <end position="37"/>
    </location>
</feature>
<evidence type="ECO:0000256" key="2">
    <source>
        <dbReference type="SAM" id="MobiDB-lite"/>
    </source>
</evidence>
<keyword evidence="1" id="KW-0175">Coiled coil</keyword>
<dbReference type="Proteomes" id="UP000023758">
    <property type="component" value="Unassembled WGS sequence"/>
</dbReference>
<organism evidence="3">
    <name type="scientific">Trichophyton rubrum CBS 288.86</name>
    <dbReference type="NCBI Taxonomy" id="1215330"/>
    <lineage>
        <taxon>Eukaryota</taxon>
        <taxon>Fungi</taxon>
        <taxon>Dikarya</taxon>
        <taxon>Ascomycota</taxon>
        <taxon>Pezizomycotina</taxon>
        <taxon>Eurotiomycetes</taxon>
        <taxon>Eurotiomycetidae</taxon>
        <taxon>Onygenales</taxon>
        <taxon>Arthrodermataceae</taxon>
        <taxon>Trichophyton</taxon>
    </lineage>
</organism>
<proteinExistence type="predicted"/>
<reference evidence="3" key="1">
    <citation type="submission" date="2014-02" db="EMBL/GenBank/DDBJ databases">
        <title>The Genome Sequence of Trichophyton rubrum (morphotype fischeri) CBS 288.86.</title>
        <authorList>
            <consortium name="The Broad Institute Genomics Platform"/>
            <person name="Cuomo C.A."/>
            <person name="White T.C."/>
            <person name="Graser Y."/>
            <person name="Martinez-Rossi N."/>
            <person name="Heitman J."/>
            <person name="Young S.K."/>
            <person name="Zeng Q."/>
            <person name="Gargeya S."/>
            <person name="Abouelleil A."/>
            <person name="Alvarado L."/>
            <person name="Chapman S.B."/>
            <person name="Gainer-Dewar J."/>
            <person name="Goldberg J."/>
            <person name="Griggs A."/>
            <person name="Gujja S."/>
            <person name="Hansen M."/>
            <person name="Howarth C."/>
            <person name="Imamovic A."/>
            <person name="Larimer J."/>
            <person name="Martinez D."/>
            <person name="Murphy C."/>
            <person name="Pearson M.D."/>
            <person name="Persinoti G."/>
            <person name="Poon T."/>
            <person name="Priest M."/>
            <person name="Roberts A.D."/>
            <person name="Saif S."/>
            <person name="Shea T.D."/>
            <person name="Sykes S.N."/>
            <person name="Wortman J."/>
            <person name="Nusbaum C."/>
            <person name="Birren B."/>
        </authorList>
    </citation>
    <scope>NUCLEOTIDE SEQUENCE [LARGE SCALE GENOMIC DNA]</scope>
    <source>
        <strain evidence="3">CBS 288.86</strain>
    </source>
</reference>
<dbReference type="AlphaFoldDB" id="A0A022VU03"/>
<name>A0A022VU03_TRIRU</name>
<sequence>MVASTAETLSASAIAQKEILEETLKQLEARLTTLTNGIALMRAGLLSTKAYAVSQSNLAIAASEIADSLATEAGLEDFEETASEEEEEAAATADIELGNDEMTLEM</sequence>
<evidence type="ECO:0000256" key="1">
    <source>
        <dbReference type="SAM" id="Coils"/>
    </source>
</evidence>
<evidence type="ECO:0000313" key="3">
    <source>
        <dbReference type="EMBL" id="EZF49550.1"/>
    </source>
</evidence>
<dbReference type="HOGENOM" id="CLU_2225072_0_0_1"/>
<dbReference type="EMBL" id="KK207901">
    <property type="protein sequence ID" value="EZF49550.1"/>
    <property type="molecule type" value="Genomic_DNA"/>
</dbReference>
<gene>
    <name evidence="3" type="ORF">H103_06932</name>
</gene>
<feature type="compositionally biased region" description="Acidic residues" evidence="2">
    <location>
        <begin position="97"/>
        <end position="106"/>
    </location>
</feature>
<protein>
    <submittedName>
        <fullName evidence="3">Uncharacterized protein</fullName>
    </submittedName>
</protein>
<accession>A0A022VU03</accession>
<feature type="compositionally biased region" description="Acidic residues" evidence="2">
    <location>
        <begin position="75"/>
        <end position="89"/>
    </location>
</feature>
<feature type="region of interest" description="Disordered" evidence="2">
    <location>
        <begin position="75"/>
        <end position="106"/>
    </location>
</feature>